<dbReference type="PANTHER" id="PTHR30024:SF17">
    <property type="entry name" value="SOLUTE-BINDING PROTEIN FAMILY 3_N-TERMINAL DOMAIN-CONTAINING PROTEIN"/>
    <property type="match status" value="1"/>
</dbReference>
<dbReference type="Pfam" id="PF12974">
    <property type="entry name" value="Phosphonate-bd"/>
    <property type="match status" value="1"/>
</dbReference>
<sequence length="318" mass="36238">MKEIVFATSLTDRTLSFFVKQVELQGFRLKCHTAPVEEIFLKQARELAFDVAEFSLSSYIIMKSRGYSSLTAIPVFPSRSFRHSNIYVRADSSLESFSDLVEKRFGFPEYQMTAAVWVRALLREEGGISNDQIKWFTYRDERIPIKAPVTRGSAPDVFSGLLTNEVDAVFSARRPPAEIFSLDGKGGKIRRLLKDPWGAEKNYFLKTKIFPIMHVITIKSELLNKAPNLAKELFDLFCEAKKQAISNVLETAYLSSILPWSVKEAEETIALMGDDYWPYGLKKNAHTIKKFMEYMQKDGLIDSPLSLDELFHASTLDT</sequence>
<dbReference type="EMBL" id="NEXC01000183">
    <property type="protein sequence ID" value="PSN81696.1"/>
    <property type="molecule type" value="Genomic_DNA"/>
</dbReference>
<reference evidence="1 2" key="1">
    <citation type="submission" date="2017-04" db="EMBL/GenBank/DDBJ databases">
        <title>Novel microbial lineages endemic to geothermal iron-oxide mats fill important gaps in the evolutionary history of Archaea.</title>
        <authorList>
            <person name="Jay Z.J."/>
            <person name="Beam J.P."/>
            <person name="Dlakic M."/>
            <person name="Rusch D.B."/>
            <person name="Kozubal M.A."/>
            <person name="Inskeep W.P."/>
        </authorList>
    </citation>
    <scope>NUCLEOTIDE SEQUENCE [LARGE SCALE GENOMIC DNA]</scope>
    <source>
        <strain evidence="1">OSP_D</strain>
    </source>
</reference>
<evidence type="ECO:0008006" key="3">
    <source>
        <dbReference type="Google" id="ProtNLM"/>
    </source>
</evidence>
<evidence type="ECO:0000313" key="2">
    <source>
        <dbReference type="Proteomes" id="UP000240880"/>
    </source>
</evidence>
<name>A0A2R6A5P0_9ARCH</name>
<evidence type="ECO:0000313" key="1">
    <source>
        <dbReference type="EMBL" id="PSN81696.1"/>
    </source>
</evidence>
<gene>
    <name evidence="1" type="ORF">B9Q01_10670</name>
</gene>
<proteinExistence type="predicted"/>
<dbReference type="Gene3D" id="3.40.190.10">
    <property type="entry name" value="Periplasmic binding protein-like II"/>
    <property type="match status" value="1"/>
</dbReference>
<organism evidence="1 2">
    <name type="scientific">Candidatus Marsarchaeota G1 archaeon OSP_D</name>
    <dbReference type="NCBI Taxonomy" id="1978155"/>
    <lineage>
        <taxon>Archaea</taxon>
        <taxon>Candidatus Marsarchaeota</taxon>
        <taxon>Candidatus Marsarchaeota group 1</taxon>
    </lineage>
</organism>
<dbReference type="PANTHER" id="PTHR30024">
    <property type="entry name" value="ALIPHATIC SULFONATES-BINDING PROTEIN-RELATED"/>
    <property type="match status" value="1"/>
</dbReference>
<dbReference type="Proteomes" id="UP000240880">
    <property type="component" value="Unassembled WGS sequence"/>
</dbReference>
<dbReference type="AlphaFoldDB" id="A0A2R6A5P0"/>
<accession>A0A2R6A5P0</accession>
<protein>
    <recommendedName>
        <fullName evidence="3">4,5-dihydroxyphthalate decarboxylase</fullName>
    </recommendedName>
</protein>
<dbReference type="SUPFAM" id="SSF53850">
    <property type="entry name" value="Periplasmic binding protein-like II"/>
    <property type="match status" value="1"/>
</dbReference>
<comment type="caution">
    <text evidence="1">The sequence shown here is derived from an EMBL/GenBank/DDBJ whole genome shotgun (WGS) entry which is preliminary data.</text>
</comment>